<evidence type="ECO:0000313" key="3">
    <source>
        <dbReference type="Proteomes" id="UP000261140"/>
    </source>
</evidence>
<dbReference type="InterPro" id="IPR036086">
    <property type="entry name" value="ParB/Sulfiredoxin_sf"/>
</dbReference>
<dbReference type="EMBL" id="QVEQ01000003">
    <property type="protein sequence ID" value="RGB71833.1"/>
    <property type="molecule type" value="Genomic_DNA"/>
</dbReference>
<proteinExistence type="predicted"/>
<evidence type="ECO:0000313" key="2">
    <source>
        <dbReference type="EMBL" id="RGB71833.1"/>
    </source>
</evidence>
<sequence>MKIITLPVSDLHPADYNPRKDLAPGDKQYEKLARSIETFGYVEPIVWNRTTGNIVGGHQRLKVLVQKGYTEVQVVEVELNEQEERILNVSLNKISGRWDNEKLTAILDELKEQGEMALTGFDDWELDALKVTYDHIEDLLNEDFSDTGKSEPNSYTMTFTLPEEVHEAMDKYIDENPAGKVELAQLLVNKAKGLI</sequence>
<dbReference type="SUPFAM" id="SSF110849">
    <property type="entry name" value="ParB/Sulfiredoxin"/>
    <property type="match status" value="1"/>
</dbReference>
<organism evidence="2 3">
    <name type="scientific">Faecalibacterium prausnitzii</name>
    <dbReference type="NCBI Taxonomy" id="853"/>
    <lineage>
        <taxon>Bacteria</taxon>
        <taxon>Bacillati</taxon>
        <taxon>Bacillota</taxon>
        <taxon>Clostridia</taxon>
        <taxon>Eubacteriales</taxon>
        <taxon>Oscillospiraceae</taxon>
        <taxon>Faecalibacterium</taxon>
    </lineage>
</organism>
<accession>A0A3E2TAY7</accession>
<feature type="domain" description="ParB-like N-terminal" evidence="1">
    <location>
        <begin position="4"/>
        <end position="93"/>
    </location>
</feature>
<evidence type="ECO:0000259" key="1">
    <source>
        <dbReference type="SMART" id="SM00470"/>
    </source>
</evidence>
<dbReference type="InterPro" id="IPR003115">
    <property type="entry name" value="ParB_N"/>
</dbReference>
<dbReference type="SMART" id="SM00470">
    <property type="entry name" value="ParB"/>
    <property type="match status" value="1"/>
</dbReference>
<comment type="caution">
    <text evidence="2">The sequence shown here is derived from an EMBL/GenBank/DDBJ whole genome shotgun (WGS) entry which is preliminary data.</text>
</comment>
<dbReference type="AlphaFoldDB" id="A0A3E2TAY7"/>
<dbReference type="Proteomes" id="UP000261140">
    <property type="component" value="Unassembled WGS sequence"/>
</dbReference>
<dbReference type="Gene3D" id="3.90.1530.10">
    <property type="entry name" value="Conserved hypothetical protein from pyrococcus furiosus pfu- 392566-001, ParB domain"/>
    <property type="match status" value="1"/>
</dbReference>
<protein>
    <recommendedName>
        <fullName evidence="1">ParB-like N-terminal domain-containing protein</fullName>
    </recommendedName>
</protein>
<dbReference type="CDD" id="cd16401">
    <property type="entry name" value="ParB_N_like_MT"/>
    <property type="match status" value="1"/>
</dbReference>
<dbReference type="RefSeq" id="WP_117505030.1">
    <property type="nucleotide sequence ID" value="NZ_QVEQ01000003.1"/>
</dbReference>
<dbReference type="Pfam" id="PF02195">
    <property type="entry name" value="ParB_N"/>
    <property type="match status" value="1"/>
</dbReference>
<gene>
    <name evidence="2" type="ORF">DWZ89_04845</name>
</gene>
<name>A0A3E2TAY7_9FIRM</name>
<reference evidence="2 3" key="1">
    <citation type="submission" date="2018-08" db="EMBL/GenBank/DDBJ databases">
        <title>A genome reference for cultivated species of the human gut microbiota.</title>
        <authorList>
            <person name="Zou Y."/>
            <person name="Xue W."/>
            <person name="Luo G."/>
        </authorList>
    </citation>
    <scope>NUCLEOTIDE SEQUENCE [LARGE SCALE GENOMIC DNA]</scope>
    <source>
        <strain evidence="2 3">AF36-11AT</strain>
    </source>
</reference>